<dbReference type="AlphaFoldDB" id="A0A0E9RUA8"/>
<organism evidence="2">
    <name type="scientific">Anguilla anguilla</name>
    <name type="common">European freshwater eel</name>
    <name type="synonym">Muraena anguilla</name>
    <dbReference type="NCBI Taxonomy" id="7936"/>
    <lineage>
        <taxon>Eukaryota</taxon>
        <taxon>Metazoa</taxon>
        <taxon>Chordata</taxon>
        <taxon>Craniata</taxon>
        <taxon>Vertebrata</taxon>
        <taxon>Euteleostomi</taxon>
        <taxon>Actinopterygii</taxon>
        <taxon>Neopterygii</taxon>
        <taxon>Teleostei</taxon>
        <taxon>Anguilliformes</taxon>
        <taxon>Anguillidae</taxon>
        <taxon>Anguilla</taxon>
    </lineage>
</organism>
<keyword evidence="1" id="KW-0472">Membrane</keyword>
<protein>
    <submittedName>
        <fullName evidence="2">Uncharacterized protein</fullName>
    </submittedName>
</protein>
<accession>A0A0E9RUA8</accession>
<name>A0A0E9RUA8_ANGAN</name>
<sequence>MRQYVDLARSLYFLTERVPRLLKTFLFVMLTGFQLFTNYVPFC</sequence>
<keyword evidence="1" id="KW-1133">Transmembrane helix</keyword>
<evidence type="ECO:0000256" key="1">
    <source>
        <dbReference type="SAM" id="Phobius"/>
    </source>
</evidence>
<dbReference type="EMBL" id="GBXM01076507">
    <property type="protein sequence ID" value="JAH32070.1"/>
    <property type="molecule type" value="Transcribed_RNA"/>
</dbReference>
<reference evidence="2" key="2">
    <citation type="journal article" date="2015" name="Fish Shellfish Immunol.">
        <title>Early steps in the European eel (Anguilla anguilla)-Vibrio vulnificus interaction in the gills: Role of the RtxA13 toxin.</title>
        <authorList>
            <person name="Callol A."/>
            <person name="Pajuelo D."/>
            <person name="Ebbesson L."/>
            <person name="Teles M."/>
            <person name="MacKenzie S."/>
            <person name="Amaro C."/>
        </authorList>
    </citation>
    <scope>NUCLEOTIDE SEQUENCE</scope>
</reference>
<keyword evidence="1" id="KW-0812">Transmembrane</keyword>
<feature type="transmembrane region" description="Helical" evidence="1">
    <location>
        <begin position="21"/>
        <end position="40"/>
    </location>
</feature>
<reference evidence="2" key="1">
    <citation type="submission" date="2014-11" db="EMBL/GenBank/DDBJ databases">
        <authorList>
            <person name="Amaro Gonzalez C."/>
        </authorList>
    </citation>
    <scope>NUCLEOTIDE SEQUENCE</scope>
</reference>
<evidence type="ECO:0000313" key="2">
    <source>
        <dbReference type="EMBL" id="JAH32070.1"/>
    </source>
</evidence>
<proteinExistence type="predicted"/>